<dbReference type="InterPro" id="IPR029787">
    <property type="entry name" value="Nucleotide_cyclase"/>
</dbReference>
<evidence type="ECO:0000259" key="4">
    <source>
        <dbReference type="PROSITE" id="PS50887"/>
    </source>
</evidence>
<evidence type="ECO:0000256" key="2">
    <source>
        <dbReference type="ARBA" id="ARBA00034247"/>
    </source>
</evidence>
<comment type="catalytic activity">
    <reaction evidence="2">
        <text>2 GTP = 3',3'-c-di-GMP + 2 diphosphate</text>
        <dbReference type="Rhea" id="RHEA:24898"/>
        <dbReference type="ChEBI" id="CHEBI:33019"/>
        <dbReference type="ChEBI" id="CHEBI:37565"/>
        <dbReference type="ChEBI" id="CHEBI:58805"/>
        <dbReference type="EC" id="2.7.7.65"/>
    </reaction>
</comment>
<feature type="transmembrane region" description="Helical" evidence="3">
    <location>
        <begin position="136"/>
        <end position="158"/>
    </location>
</feature>
<dbReference type="InterPro" id="IPR050469">
    <property type="entry name" value="Diguanylate_Cyclase"/>
</dbReference>
<dbReference type="AlphaFoldDB" id="A0A1F6TTS4"/>
<gene>
    <name evidence="5" type="ORF">A2151_08555</name>
</gene>
<evidence type="ECO:0000313" key="6">
    <source>
        <dbReference type="Proteomes" id="UP000178885"/>
    </source>
</evidence>
<feature type="transmembrane region" description="Helical" evidence="3">
    <location>
        <begin position="64"/>
        <end position="84"/>
    </location>
</feature>
<dbReference type="Pfam" id="PF00990">
    <property type="entry name" value="GGDEF"/>
    <property type="match status" value="1"/>
</dbReference>
<dbReference type="SMART" id="SM00267">
    <property type="entry name" value="GGDEF"/>
    <property type="match status" value="1"/>
</dbReference>
<dbReference type="InterPro" id="IPR000160">
    <property type="entry name" value="GGDEF_dom"/>
</dbReference>
<keyword evidence="3" id="KW-0812">Transmembrane</keyword>
<evidence type="ECO:0000256" key="3">
    <source>
        <dbReference type="SAM" id="Phobius"/>
    </source>
</evidence>
<protein>
    <recommendedName>
        <fullName evidence="1">diguanylate cyclase</fullName>
        <ecNumber evidence="1">2.7.7.65</ecNumber>
    </recommendedName>
</protein>
<dbReference type="FunFam" id="3.30.70.270:FF:000001">
    <property type="entry name" value="Diguanylate cyclase domain protein"/>
    <property type="match status" value="1"/>
</dbReference>
<dbReference type="SUPFAM" id="SSF55073">
    <property type="entry name" value="Nucleotide cyclase"/>
    <property type="match status" value="1"/>
</dbReference>
<feature type="transmembrane region" description="Helical" evidence="3">
    <location>
        <begin position="39"/>
        <end position="58"/>
    </location>
</feature>
<dbReference type="NCBIfam" id="TIGR00254">
    <property type="entry name" value="GGDEF"/>
    <property type="match status" value="1"/>
</dbReference>
<dbReference type="EC" id="2.7.7.65" evidence="1"/>
<feature type="domain" description="GGDEF" evidence="4">
    <location>
        <begin position="232"/>
        <end position="363"/>
    </location>
</feature>
<reference evidence="5 6" key="1">
    <citation type="journal article" date="2016" name="Nat. Commun.">
        <title>Thousands of microbial genomes shed light on interconnected biogeochemical processes in an aquifer system.</title>
        <authorList>
            <person name="Anantharaman K."/>
            <person name="Brown C.T."/>
            <person name="Hug L.A."/>
            <person name="Sharon I."/>
            <person name="Castelle C.J."/>
            <person name="Probst A.J."/>
            <person name="Thomas B.C."/>
            <person name="Singh A."/>
            <person name="Wilkins M.J."/>
            <person name="Karaoz U."/>
            <person name="Brodie E.L."/>
            <person name="Williams K.H."/>
            <person name="Hubbard S.S."/>
            <person name="Banfield J.F."/>
        </authorList>
    </citation>
    <scope>NUCLEOTIDE SEQUENCE [LARGE SCALE GENOMIC DNA]</scope>
</reference>
<comment type="caution">
    <text evidence="5">The sequence shown here is derived from an EMBL/GenBank/DDBJ whole genome shotgun (WGS) entry which is preliminary data.</text>
</comment>
<evidence type="ECO:0000313" key="5">
    <source>
        <dbReference type="EMBL" id="OGI48523.1"/>
    </source>
</evidence>
<dbReference type="InterPro" id="IPR043128">
    <property type="entry name" value="Rev_trsase/Diguanyl_cyclase"/>
</dbReference>
<dbReference type="Proteomes" id="UP000178885">
    <property type="component" value="Unassembled WGS sequence"/>
</dbReference>
<dbReference type="CDD" id="cd01949">
    <property type="entry name" value="GGDEF"/>
    <property type="match status" value="1"/>
</dbReference>
<feature type="transmembrane region" description="Helical" evidence="3">
    <location>
        <begin position="170"/>
        <end position="190"/>
    </location>
</feature>
<accession>A0A1F6TTS4</accession>
<dbReference type="Gene3D" id="3.30.70.270">
    <property type="match status" value="1"/>
</dbReference>
<evidence type="ECO:0000256" key="1">
    <source>
        <dbReference type="ARBA" id="ARBA00012528"/>
    </source>
</evidence>
<dbReference type="PANTHER" id="PTHR45138">
    <property type="entry name" value="REGULATORY COMPONENTS OF SENSORY TRANSDUCTION SYSTEM"/>
    <property type="match status" value="1"/>
</dbReference>
<keyword evidence="3" id="KW-0472">Membrane</keyword>
<dbReference type="PANTHER" id="PTHR45138:SF9">
    <property type="entry name" value="DIGUANYLATE CYCLASE DGCM-RELATED"/>
    <property type="match status" value="1"/>
</dbReference>
<dbReference type="EMBL" id="MFSU01000026">
    <property type="protein sequence ID" value="OGI48523.1"/>
    <property type="molecule type" value="Genomic_DNA"/>
</dbReference>
<keyword evidence="3" id="KW-1133">Transmembrane helix</keyword>
<proteinExistence type="predicted"/>
<sequence>MENQRRRSDRRLGIGRRDAEATPRAHSWEAQRAQYLTRYFFLALGLAYFNLGGAPYPTPWADMTFVNGVLAFYAVLVTVFLWRAYRWPDAAQRVRVTMWVDLLAISFAVMADPFVVSPGYLVYLTVIFGNGMRYGLRFFAEAAIGTFLMGTITVAWRFTVYPETHTLSTYFFMLFGGVLVLYAYVLTMGFDRARKQLETERSVDVLTGLLNRRAFYEQAEDLFRRVERDAAHSLAVLFADLDHFKTVNDTHGHQTGDHVLAEVARVIADCVRRSDVVARFGGDEFILILPDTDLERADLVAQRLQEGVAGWSRGCGIDLGLTIGLAHAPRHGTDLKTVLERVDRAMYQGKLARGRGGILRVEQVQPA</sequence>
<dbReference type="STRING" id="1817760.A2151_08555"/>
<dbReference type="PROSITE" id="PS50887">
    <property type="entry name" value="GGDEF"/>
    <property type="match status" value="1"/>
</dbReference>
<name>A0A1F6TTS4_9PROT</name>
<dbReference type="GO" id="GO:0052621">
    <property type="term" value="F:diguanylate cyclase activity"/>
    <property type="evidence" value="ECO:0007669"/>
    <property type="project" value="UniProtKB-EC"/>
</dbReference>
<organism evidence="5 6">
    <name type="scientific">Candidatus Muproteobacteria bacterium RBG_16_65_34</name>
    <dbReference type="NCBI Taxonomy" id="1817760"/>
    <lineage>
        <taxon>Bacteria</taxon>
        <taxon>Pseudomonadati</taxon>
        <taxon>Pseudomonadota</taxon>
        <taxon>Candidatus Muproteobacteria</taxon>
    </lineage>
</organism>